<dbReference type="PANTHER" id="PTHR33215">
    <property type="entry name" value="PROTEIN DISTAL ANTENNA"/>
    <property type="match status" value="1"/>
</dbReference>
<dbReference type="InterPro" id="IPR036388">
    <property type="entry name" value="WH-like_DNA-bd_sf"/>
</dbReference>
<accession>A0ABW3XKM8</accession>
<dbReference type="InterPro" id="IPR009057">
    <property type="entry name" value="Homeodomain-like_sf"/>
</dbReference>
<keyword evidence="1" id="KW-0175">Coiled coil</keyword>
<evidence type="ECO:0000313" key="5">
    <source>
        <dbReference type="Proteomes" id="UP001597058"/>
    </source>
</evidence>
<sequence length="184" mass="20729">MPAPRKYPDELRERAIREVWTTGRPVARVAKDLGIHKEALRGWVRQAEADAGERDDRLSTAELDELRQLRKENAELRRANEILKAASVFLPRRSTVPGRGRAGDRPPASEGLGVHPVCRELDLSPSTYFARKKRPKSARRLRDEQLTPVIEQIHAESGGTYGARRISRALRRKGVRWPAALSSG</sequence>
<evidence type="ECO:0000313" key="4">
    <source>
        <dbReference type="EMBL" id="MFD1310062.1"/>
    </source>
</evidence>
<dbReference type="RefSeq" id="WP_381242153.1">
    <property type="nucleotide sequence ID" value="NZ_JBHSKH010000110.1"/>
</dbReference>
<dbReference type="Proteomes" id="UP001597058">
    <property type="component" value="Unassembled WGS sequence"/>
</dbReference>
<dbReference type="EMBL" id="JBHTMM010000046">
    <property type="protein sequence ID" value="MFD1310062.1"/>
    <property type="molecule type" value="Genomic_DNA"/>
</dbReference>
<feature type="coiled-coil region" evidence="1">
    <location>
        <begin position="59"/>
        <end position="86"/>
    </location>
</feature>
<proteinExistence type="predicted"/>
<dbReference type="InterPro" id="IPR002514">
    <property type="entry name" value="Transposase_8"/>
</dbReference>
<evidence type="ECO:0000259" key="3">
    <source>
        <dbReference type="Pfam" id="PF13276"/>
    </source>
</evidence>
<dbReference type="SUPFAM" id="SSF46689">
    <property type="entry name" value="Homeodomain-like"/>
    <property type="match status" value="1"/>
</dbReference>
<keyword evidence="5" id="KW-1185">Reference proteome</keyword>
<protein>
    <submittedName>
        <fullName evidence="4">Transposase</fullName>
    </submittedName>
</protein>
<evidence type="ECO:0000256" key="1">
    <source>
        <dbReference type="SAM" id="Coils"/>
    </source>
</evidence>
<dbReference type="InterPro" id="IPR051839">
    <property type="entry name" value="RD_transcriptional_regulator"/>
</dbReference>
<organism evidence="4 5">
    <name type="scientific">Streptomyces kaempferi</name>
    <dbReference type="NCBI Taxonomy" id="333725"/>
    <lineage>
        <taxon>Bacteria</taxon>
        <taxon>Bacillati</taxon>
        <taxon>Actinomycetota</taxon>
        <taxon>Actinomycetes</taxon>
        <taxon>Kitasatosporales</taxon>
        <taxon>Streptomycetaceae</taxon>
        <taxon>Streptomyces</taxon>
    </lineage>
</organism>
<dbReference type="Gene3D" id="1.10.10.10">
    <property type="entry name" value="Winged helix-like DNA-binding domain superfamily/Winged helix DNA-binding domain"/>
    <property type="match status" value="1"/>
</dbReference>
<dbReference type="PANTHER" id="PTHR33215:SF13">
    <property type="entry name" value="PROTEIN DISTAL ANTENNA"/>
    <property type="match status" value="1"/>
</dbReference>
<reference evidence="5" key="1">
    <citation type="journal article" date="2019" name="Int. J. Syst. Evol. Microbiol.">
        <title>The Global Catalogue of Microorganisms (GCM) 10K type strain sequencing project: providing services to taxonomists for standard genome sequencing and annotation.</title>
        <authorList>
            <consortium name="The Broad Institute Genomics Platform"/>
            <consortium name="The Broad Institute Genome Sequencing Center for Infectious Disease"/>
            <person name="Wu L."/>
            <person name="Ma J."/>
        </authorList>
    </citation>
    <scope>NUCLEOTIDE SEQUENCE [LARGE SCALE GENOMIC DNA]</scope>
    <source>
        <strain evidence="5">CGMCC 4.7020</strain>
    </source>
</reference>
<feature type="domain" description="HTH-like" evidence="3">
    <location>
        <begin position="142"/>
        <end position="176"/>
    </location>
</feature>
<name>A0ABW3XKM8_9ACTN</name>
<gene>
    <name evidence="4" type="ORF">ACFQ5X_29920</name>
</gene>
<feature type="region of interest" description="Disordered" evidence="2">
    <location>
        <begin position="94"/>
        <end position="113"/>
    </location>
</feature>
<dbReference type="Pfam" id="PF01527">
    <property type="entry name" value="HTH_Tnp_1"/>
    <property type="match status" value="1"/>
</dbReference>
<dbReference type="Pfam" id="PF13276">
    <property type="entry name" value="HTH_21"/>
    <property type="match status" value="1"/>
</dbReference>
<comment type="caution">
    <text evidence="4">The sequence shown here is derived from an EMBL/GenBank/DDBJ whole genome shotgun (WGS) entry which is preliminary data.</text>
</comment>
<dbReference type="InterPro" id="IPR025948">
    <property type="entry name" value="HTH-like_dom"/>
</dbReference>
<evidence type="ECO:0000256" key="2">
    <source>
        <dbReference type="SAM" id="MobiDB-lite"/>
    </source>
</evidence>